<evidence type="ECO:0000259" key="8">
    <source>
        <dbReference type="Pfam" id="PF01232"/>
    </source>
</evidence>
<name>A0ABY5JV87_9BACI</name>
<feature type="domain" description="Mannitol dehydrogenase C-terminal" evidence="9">
    <location>
        <begin position="203"/>
        <end position="351"/>
    </location>
</feature>
<dbReference type="InterPro" id="IPR000669">
    <property type="entry name" value="Mannitol_DH"/>
</dbReference>
<dbReference type="Pfam" id="PF01232">
    <property type="entry name" value="Mannitol_dh"/>
    <property type="match status" value="1"/>
</dbReference>
<keyword evidence="11" id="KW-1185">Reference proteome</keyword>
<evidence type="ECO:0000259" key="9">
    <source>
        <dbReference type="Pfam" id="PF08125"/>
    </source>
</evidence>
<dbReference type="InterPro" id="IPR036291">
    <property type="entry name" value="NAD(P)-bd_dom_sf"/>
</dbReference>
<dbReference type="Proteomes" id="UP001059773">
    <property type="component" value="Chromosome"/>
</dbReference>
<dbReference type="InterPro" id="IPR013328">
    <property type="entry name" value="6PGD_dom2"/>
</dbReference>
<evidence type="ECO:0000256" key="4">
    <source>
        <dbReference type="ARBA" id="ARBA00023002"/>
    </source>
</evidence>
<evidence type="ECO:0000256" key="1">
    <source>
        <dbReference type="ARBA" id="ARBA00006541"/>
    </source>
</evidence>
<sequence>MKAIHFGAGNIGRGFIGQVLHDNNFELIFIDTNNTIIDQLNQDKGYNIELLDSNQTQIYIDNVSALHSVKEADKVIELIDEGDIITTSVGAHNLVHISPIIKKGLIKRAGKKKTINILANENMINASDLLREEIKKICDPSEWDVIEETAYFANTSIDRQALSKETNGKQIAIVEPYYEWIIEKNKLDPNANYSLKNVKMVSNMKPYIERKLFLVNACHAAFAYLGSLFDYATVQESIKDHRINRLVRQFLAQNIAYFLKEYQMDKDELKHFVDKTIARQGNTALSDDVHRVGRSPKRKLGPFDRLIFPIKKLDELNLENDKGKRIAVAAYCYQDKNDKEAIEIQNMISEQGIIDTVKKVSQVSNAQAQELSEIYYAIHHNRENIFLEEI</sequence>
<comment type="catalytic activity">
    <reaction evidence="6 7">
        <text>D-mannitol 1-phosphate + NAD(+) = beta-D-fructose 6-phosphate + NADH + H(+)</text>
        <dbReference type="Rhea" id="RHEA:19661"/>
        <dbReference type="ChEBI" id="CHEBI:15378"/>
        <dbReference type="ChEBI" id="CHEBI:57540"/>
        <dbReference type="ChEBI" id="CHEBI:57634"/>
        <dbReference type="ChEBI" id="CHEBI:57945"/>
        <dbReference type="ChEBI" id="CHEBI:61381"/>
        <dbReference type="EC" id="1.1.1.17"/>
    </reaction>
</comment>
<evidence type="ECO:0000313" key="10">
    <source>
        <dbReference type="EMBL" id="UUI02996.1"/>
    </source>
</evidence>
<organism evidence="10 11">
    <name type="scientific">Oceanobacillus jeddahense</name>
    <dbReference type="NCBI Taxonomy" id="1462527"/>
    <lineage>
        <taxon>Bacteria</taxon>
        <taxon>Bacillati</taxon>
        <taxon>Bacillota</taxon>
        <taxon>Bacilli</taxon>
        <taxon>Bacillales</taxon>
        <taxon>Bacillaceae</taxon>
        <taxon>Oceanobacillus</taxon>
    </lineage>
</organism>
<dbReference type="PANTHER" id="PTHR30524">
    <property type="entry name" value="MANNITOL-1-PHOSPHATE 5-DEHYDROGENASE"/>
    <property type="match status" value="1"/>
</dbReference>
<dbReference type="InterPro" id="IPR013131">
    <property type="entry name" value="Mannitol_DH_N"/>
</dbReference>
<feature type="domain" description="Mannitol dehydrogenase N-terminal" evidence="8">
    <location>
        <begin position="1"/>
        <end position="187"/>
    </location>
</feature>
<dbReference type="Pfam" id="PF08125">
    <property type="entry name" value="Mannitol_dh_C"/>
    <property type="match status" value="1"/>
</dbReference>
<reference evidence="10" key="1">
    <citation type="submission" date="2022-07" db="EMBL/GenBank/DDBJ databases">
        <title>FELIX.</title>
        <authorList>
            <person name="Wan K.H."/>
            <person name="Park S."/>
            <person name="Lawrence Q."/>
            <person name="Eichenberger J.P."/>
            <person name="Booth B.W."/>
            <person name="Piaggio A.J."/>
            <person name="Chandler J.C."/>
            <person name="Franklin A.B."/>
            <person name="Celniker S.E."/>
        </authorList>
    </citation>
    <scope>NUCLEOTIDE SEQUENCE</scope>
    <source>
        <strain evidence="10">QA-1986 374</strain>
    </source>
</reference>
<feature type="binding site" evidence="7">
    <location>
        <begin position="3"/>
        <end position="14"/>
    </location>
    <ligand>
        <name>NAD(+)</name>
        <dbReference type="ChEBI" id="CHEBI:57540"/>
    </ligand>
</feature>
<dbReference type="HAMAP" id="MF_00196">
    <property type="entry name" value="Mannitol_dehydrog"/>
    <property type="match status" value="1"/>
</dbReference>
<dbReference type="PRINTS" id="PR00084">
    <property type="entry name" value="MTLDHDRGNASE"/>
</dbReference>
<evidence type="ECO:0000256" key="3">
    <source>
        <dbReference type="ARBA" id="ARBA00016219"/>
    </source>
</evidence>
<proteinExistence type="inferred from homology"/>
<evidence type="ECO:0000313" key="11">
    <source>
        <dbReference type="Proteomes" id="UP001059773"/>
    </source>
</evidence>
<accession>A0ABY5JV87</accession>
<dbReference type="PANTHER" id="PTHR30524:SF0">
    <property type="entry name" value="ALTRONATE OXIDOREDUCTASE-RELATED"/>
    <property type="match status" value="1"/>
</dbReference>
<evidence type="ECO:0000256" key="6">
    <source>
        <dbReference type="ARBA" id="ARBA00048615"/>
    </source>
</evidence>
<comment type="similarity">
    <text evidence="1 7">Belongs to the mannitol dehydrogenase family.</text>
</comment>
<protein>
    <recommendedName>
        <fullName evidence="3 7">Mannitol-1-phosphate 5-dehydrogenase</fullName>
        <ecNumber evidence="2 7">1.1.1.17</ecNumber>
    </recommendedName>
</protein>
<dbReference type="RefSeq" id="WP_256708182.1">
    <property type="nucleotide sequence ID" value="NZ_CP101914.1"/>
</dbReference>
<dbReference type="EC" id="1.1.1.17" evidence="2 7"/>
<keyword evidence="5 7" id="KW-0520">NAD</keyword>
<dbReference type="InterPro" id="IPR013118">
    <property type="entry name" value="Mannitol_DH_C"/>
</dbReference>
<dbReference type="SUPFAM" id="SSF51735">
    <property type="entry name" value="NAD(P)-binding Rossmann-fold domains"/>
    <property type="match status" value="1"/>
</dbReference>
<dbReference type="InterPro" id="IPR008927">
    <property type="entry name" value="6-PGluconate_DH-like_C_sf"/>
</dbReference>
<dbReference type="Gene3D" id="1.10.1040.10">
    <property type="entry name" value="N-(1-d-carboxylethyl)-l-norvaline Dehydrogenase, domain 2"/>
    <property type="match status" value="1"/>
</dbReference>
<evidence type="ECO:0000256" key="5">
    <source>
        <dbReference type="ARBA" id="ARBA00023027"/>
    </source>
</evidence>
<dbReference type="EMBL" id="CP101914">
    <property type="protein sequence ID" value="UUI02996.1"/>
    <property type="molecule type" value="Genomic_DNA"/>
</dbReference>
<dbReference type="SUPFAM" id="SSF48179">
    <property type="entry name" value="6-phosphogluconate dehydrogenase C-terminal domain-like"/>
    <property type="match status" value="1"/>
</dbReference>
<keyword evidence="4 7" id="KW-0560">Oxidoreductase</keyword>
<evidence type="ECO:0000256" key="7">
    <source>
        <dbReference type="HAMAP-Rule" id="MF_00196"/>
    </source>
</evidence>
<dbReference type="Gene3D" id="3.40.50.720">
    <property type="entry name" value="NAD(P)-binding Rossmann-like Domain"/>
    <property type="match status" value="1"/>
</dbReference>
<evidence type="ECO:0000256" key="2">
    <source>
        <dbReference type="ARBA" id="ARBA00012939"/>
    </source>
</evidence>
<gene>
    <name evidence="7" type="primary">mtlD</name>
    <name evidence="10" type="ORF">NP439_23695</name>
</gene>
<dbReference type="InterPro" id="IPR023028">
    <property type="entry name" value="Mannitol_1_phos_5_DH"/>
</dbReference>